<keyword evidence="3" id="KW-1185">Reference proteome</keyword>
<protein>
    <recommendedName>
        <fullName evidence="1">AB hydrolase-1 domain-containing protein</fullName>
    </recommendedName>
</protein>
<dbReference type="Proteomes" id="UP001212841">
    <property type="component" value="Unassembled WGS sequence"/>
</dbReference>
<dbReference type="EMBL" id="JADGJD010000840">
    <property type="protein sequence ID" value="KAJ3048147.1"/>
    <property type="molecule type" value="Genomic_DNA"/>
</dbReference>
<evidence type="ECO:0000259" key="1">
    <source>
        <dbReference type="Pfam" id="PF12697"/>
    </source>
</evidence>
<evidence type="ECO:0000313" key="2">
    <source>
        <dbReference type="EMBL" id="KAJ3048147.1"/>
    </source>
</evidence>
<gene>
    <name evidence="2" type="ORF">HK097_010846</name>
</gene>
<sequence length="369" mass="40370">MQPRIPAALQHLPHPYITYPLLFLAATTTTHHLISAVTTLRGPTRGKIMTVNVKGVQTKLRIIPAGDVDGNGPLVVFVAGMGTNGGSFGPAQRKLKSRLPNLATVVYDRAGLGWSPPTSGKRDLPALADELHALLMSSELHAGSRPLILVGHSYGGPILETYRQNYPKTTITSLILIDPSPTKTFTQLPQICHTITKIRTITPYLSFLGLPRFLLPPILRLGMFSPKTRYGAALSPLDKKDLSRDMIEFSNSLASKRESNMLEGCEYIERMKSVRLTNPGTLVTVPHVIVIHGTESKFPKNLSGIAEEDFQRMAREERYRTGLELSGEREGEWDGFWVDEGGDHLGTVVGPLVVEAVLEGVQRAGGKVL</sequence>
<feature type="domain" description="AB hydrolase-1" evidence="1">
    <location>
        <begin position="75"/>
        <end position="315"/>
    </location>
</feature>
<dbReference type="InterPro" id="IPR000073">
    <property type="entry name" value="AB_hydrolase_1"/>
</dbReference>
<proteinExistence type="predicted"/>
<reference evidence="2" key="1">
    <citation type="submission" date="2020-05" db="EMBL/GenBank/DDBJ databases">
        <title>Phylogenomic resolution of chytrid fungi.</title>
        <authorList>
            <person name="Stajich J.E."/>
            <person name="Amses K."/>
            <person name="Simmons R."/>
            <person name="Seto K."/>
            <person name="Myers J."/>
            <person name="Bonds A."/>
            <person name="Quandt C.A."/>
            <person name="Barry K."/>
            <person name="Liu P."/>
            <person name="Grigoriev I."/>
            <person name="Longcore J.E."/>
            <person name="James T.Y."/>
        </authorList>
    </citation>
    <scope>NUCLEOTIDE SEQUENCE</scope>
    <source>
        <strain evidence="2">JEL0318</strain>
    </source>
</reference>
<evidence type="ECO:0000313" key="3">
    <source>
        <dbReference type="Proteomes" id="UP001212841"/>
    </source>
</evidence>
<comment type="caution">
    <text evidence="2">The sequence shown here is derived from an EMBL/GenBank/DDBJ whole genome shotgun (WGS) entry which is preliminary data.</text>
</comment>
<name>A0AAD5X2A3_9FUNG</name>
<dbReference type="AlphaFoldDB" id="A0AAD5X2A3"/>
<dbReference type="InterPro" id="IPR029058">
    <property type="entry name" value="AB_hydrolase_fold"/>
</dbReference>
<dbReference type="SUPFAM" id="SSF53474">
    <property type="entry name" value="alpha/beta-Hydrolases"/>
    <property type="match status" value="1"/>
</dbReference>
<dbReference type="Pfam" id="PF12697">
    <property type="entry name" value="Abhydrolase_6"/>
    <property type="match status" value="1"/>
</dbReference>
<accession>A0AAD5X2A3</accession>
<dbReference type="Gene3D" id="3.40.50.1820">
    <property type="entry name" value="alpha/beta hydrolase"/>
    <property type="match status" value="1"/>
</dbReference>
<organism evidence="2 3">
    <name type="scientific">Rhizophlyctis rosea</name>
    <dbReference type="NCBI Taxonomy" id="64517"/>
    <lineage>
        <taxon>Eukaryota</taxon>
        <taxon>Fungi</taxon>
        <taxon>Fungi incertae sedis</taxon>
        <taxon>Chytridiomycota</taxon>
        <taxon>Chytridiomycota incertae sedis</taxon>
        <taxon>Chytridiomycetes</taxon>
        <taxon>Rhizophlyctidales</taxon>
        <taxon>Rhizophlyctidaceae</taxon>
        <taxon>Rhizophlyctis</taxon>
    </lineage>
</organism>